<comment type="similarity">
    <text evidence="1 5">Belongs to the peptidase S8 family.</text>
</comment>
<keyword evidence="2" id="KW-0645">Protease</keyword>
<comment type="caution">
    <text evidence="7">The sequence shown here is derived from an EMBL/GenBank/DDBJ whole genome shotgun (WGS) entry which is preliminary data.</text>
</comment>
<dbReference type="SUPFAM" id="SSF52743">
    <property type="entry name" value="Subtilisin-like"/>
    <property type="match status" value="1"/>
</dbReference>
<accession>A0A9P4IQZ7</accession>
<dbReference type="OrthoDB" id="206201at2759"/>
<dbReference type="Proteomes" id="UP000799439">
    <property type="component" value="Unassembled WGS sequence"/>
</dbReference>
<evidence type="ECO:0000259" key="6">
    <source>
        <dbReference type="Pfam" id="PF00082"/>
    </source>
</evidence>
<dbReference type="PANTHER" id="PTHR43806">
    <property type="entry name" value="PEPTIDASE S8"/>
    <property type="match status" value="1"/>
</dbReference>
<dbReference type="Gene3D" id="3.40.50.200">
    <property type="entry name" value="Peptidase S8/S53 domain"/>
    <property type="match status" value="1"/>
</dbReference>
<reference evidence="7" key="1">
    <citation type="journal article" date="2020" name="Stud. Mycol.">
        <title>101 Dothideomycetes genomes: a test case for predicting lifestyles and emergence of pathogens.</title>
        <authorList>
            <person name="Haridas S."/>
            <person name="Albert R."/>
            <person name="Binder M."/>
            <person name="Bloem J."/>
            <person name="Labutti K."/>
            <person name="Salamov A."/>
            <person name="Andreopoulos B."/>
            <person name="Baker S."/>
            <person name="Barry K."/>
            <person name="Bills G."/>
            <person name="Bluhm B."/>
            <person name="Cannon C."/>
            <person name="Castanera R."/>
            <person name="Culley D."/>
            <person name="Daum C."/>
            <person name="Ezra D."/>
            <person name="Gonzalez J."/>
            <person name="Henrissat B."/>
            <person name="Kuo A."/>
            <person name="Liang C."/>
            <person name="Lipzen A."/>
            <person name="Lutzoni F."/>
            <person name="Magnuson J."/>
            <person name="Mondo S."/>
            <person name="Nolan M."/>
            <person name="Ohm R."/>
            <person name="Pangilinan J."/>
            <person name="Park H.-J."/>
            <person name="Ramirez L."/>
            <person name="Alfaro M."/>
            <person name="Sun H."/>
            <person name="Tritt A."/>
            <person name="Yoshinaga Y."/>
            <person name="Zwiers L.-H."/>
            <person name="Turgeon B."/>
            <person name="Goodwin S."/>
            <person name="Spatafora J."/>
            <person name="Crous P."/>
            <person name="Grigoriev I."/>
        </authorList>
    </citation>
    <scope>NUCLEOTIDE SEQUENCE</scope>
    <source>
        <strain evidence="7">CBS 260.36</strain>
    </source>
</reference>
<keyword evidence="8" id="KW-1185">Reference proteome</keyword>
<evidence type="ECO:0000256" key="2">
    <source>
        <dbReference type="ARBA" id="ARBA00022670"/>
    </source>
</evidence>
<dbReference type="InterPro" id="IPR000209">
    <property type="entry name" value="Peptidase_S8/S53_dom"/>
</dbReference>
<dbReference type="GO" id="GO:0004252">
    <property type="term" value="F:serine-type endopeptidase activity"/>
    <property type="evidence" value="ECO:0007669"/>
    <property type="project" value="InterPro"/>
</dbReference>
<evidence type="ECO:0000256" key="1">
    <source>
        <dbReference type="ARBA" id="ARBA00011073"/>
    </source>
</evidence>
<dbReference type="PROSITE" id="PS51892">
    <property type="entry name" value="SUBTILASE"/>
    <property type="match status" value="1"/>
</dbReference>
<dbReference type="GO" id="GO:0006508">
    <property type="term" value="P:proteolysis"/>
    <property type="evidence" value="ECO:0007669"/>
    <property type="project" value="UniProtKB-KW"/>
</dbReference>
<evidence type="ECO:0000256" key="4">
    <source>
        <dbReference type="ARBA" id="ARBA00022825"/>
    </source>
</evidence>
<feature type="domain" description="Peptidase S8/S53" evidence="6">
    <location>
        <begin position="9"/>
        <end position="124"/>
    </location>
</feature>
<protein>
    <submittedName>
        <fullName evidence="7">Subtilisin-like protein</fullName>
    </submittedName>
</protein>
<gene>
    <name evidence="7" type="ORF">K461DRAFT_68213</name>
</gene>
<comment type="caution">
    <text evidence="5">Lacks conserved residue(s) required for the propagation of feature annotation.</text>
</comment>
<evidence type="ECO:0000256" key="3">
    <source>
        <dbReference type="ARBA" id="ARBA00022801"/>
    </source>
</evidence>
<organism evidence="7 8">
    <name type="scientific">Myriangium duriaei CBS 260.36</name>
    <dbReference type="NCBI Taxonomy" id="1168546"/>
    <lineage>
        <taxon>Eukaryota</taxon>
        <taxon>Fungi</taxon>
        <taxon>Dikarya</taxon>
        <taxon>Ascomycota</taxon>
        <taxon>Pezizomycotina</taxon>
        <taxon>Dothideomycetes</taxon>
        <taxon>Dothideomycetidae</taxon>
        <taxon>Myriangiales</taxon>
        <taxon>Myriangiaceae</taxon>
        <taxon>Myriangium</taxon>
    </lineage>
</organism>
<dbReference type="InterPro" id="IPR050131">
    <property type="entry name" value="Peptidase_S8_subtilisin-like"/>
</dbReference>
<dbReference type="EMBL" id="ML996094">
    <property type="protein sequence ID" value="KAF2148081.1"/>
    <property type="molecule type" value="Genomic_DNA"/>
</dbReference>
<dbReference type="InterPro" id="IPR036852">
    <property type="entry name" value="Peptidase_S8/S53_dom_sf"/>
</dbReference>
<sequence length="124" mass="13208">MIDGYIRAMRDIRRSQNTAHAVNNMSLGPRHREPVSYAVALTTRVAHGLGMTTVTSAGNEHRAASGSRKSITVGATDRNKRRLQLSNFGPRVDIFAPGESIISAYIGPRNMETGTGTGTSAAAP</sequence>
<dbReference type="PANTHER" id="PTHR43806:SF11">
    <property type="entry name" value="CEREVISIN-RELATED"/>
    <property type="match status" value="1"/>
</dbReference>
<dbReference type="AlphaFoldDB" id="A0A9P4IQZ7"/>
<evidence type="ECO:0000256" key="5">
    <source>
        <dbReference type="PROSITE-ProRule" id="PRU01240"/>
    </source>
</evidence>
<name>A0A9P4IQZ7_9PEZI</name>
<evidence type="ECO:0000313" key="7">
    <source>
        <dbReference type="EMBL" id="KAF2148081.1"/>
    </source>
</evidence>
<proteinExistence type="inferred from homology"/>
<dbReference type="Pfam" id="PF00082">
    <property type="entry name" value="Peptidase_S8"/>
    <property type="match status" value="1"/>
</dbReference>
<evidence type="ECO:0000313" key="8">
    <source>
        <dbReference type="Proteomes" id="UP000799439"/>
    </source>
</evidence>
<keyword evidence="3" id="KW-0378">Hydrolase</keyword>
<keyword evidence="4" id="KW-0720">Serine protease</keyword>